<reference evidence="1 2" key="1">
    <citation type="submission" date="2018-11" db="EMBL/GenBank/DDBJ databases">
        <authorList>
            <consortium name="Pathogen Informatics"/>
        </authorList>
    </citation>
    <scope>NUCLEOTIDE SEQUENCE [LARGE SCALE GENOMIC DNA]</scope>
    <source>
        <strain evidence="1 2">Zambia</strain>
    </source>
</reference>
<organism evidence="1 2">
    <name type="scientific">Schistosoma margrebowiei</name>
    <dbReference type="NCBI Taxonomy" id="48269"/>
    <lineage>
        <taxon>Eukaryota</taxon>
        <taxon>Metazoa</taxon>
        <taxon>Spiralia</taxon>
        <taxon>Lophotrochozoa</taxon>
        <taxon>Platyhelminthes</taxon>
        <taxon>Trematoda</taxon>
        <taxon>Digenea</taxon>
        <taxon>Strigeidida</taxon>
        <taxon>Schistosomatoidea</taxon>
        <taxon>Schistosomatidae</taxon>
        <taxon>Schistosoma</taxon>
    </lineage>
</organism>
<accession>A0A3P8DU61</accession>
<name>A0A3P8DU61_9TREM</name>
<protein>
    <submittedName>
        <fullName evidence="1">Uncharacterized protein</fullName>
    </submittedName>
</protein>
<proteinExistence type="predicted"/>
<dbReference type="Proteomes" id="UP000277204">
    <property type="component" value="Unassembled WGS sequence"/>
</dbReference>
<dbReference type="EMBL" id="UZAI01009085">
    <property type="protein sequence ID" value="VDP03819.1"/>
    <property type="molecule type" value="Genomic_DNA"/>
</dbReference>
<dbReference type="AlphaFoldDB" id="A0A3P8DU61"/>
<evidence type="ECO:0000313" key="2">
    <source>
        <dbReference type="Proteomes" id="UP000277204"/>
    </source>
</evidence>
<evidence type="ECO:0000313" key="1">
    <source>
        <dbReference type="EMBL" id="VDP03819.1"/>
    </source>
</evidence>
<keyword evidence="2" id="KW-1185">Reference proteome</keyword>
<gene>
    <name evidence="1" type="ORF">SMRZ_LOCUS13081</name>
</gene>
<sequence length="60" mass="6833">MRLRRGKCSTHSQSCYNAVQSSTKYTCKMGISRIQNHQSIIQNKGGGNHNECYTVLFTHQ</sequence>